<dbReference type="Pfam" id="PF19458">
    <property type="entry name" value="DUF5995"/>
    <property type="match status" value="1"/>
</dbReference>
<dbReference type="EMBL" id="VYQF01000001">
    <property type="protein sequence ID" value="KAA9040764.1"/>
    <property type="molecule type" value="Genomic_DNA"/>
</dbReference>
<evidence type="ECO:0000313" key="2">
    <source>
        <dbReference type="Proteomes" id="UP000326903"/>
    </source>
</evidence>
<evidence type="ECO:0000313" key="1">
    <source>
        <dbReference type="EMBL" id="KAA9040764.1"/>
    </source>
</evidence>
<protein>
    <submittedName>
        <fullName evidence="1">Uncharacterized protein</fullName>
    </submittedName>
</protein>
<dbReference type="AlphaFoldDB" id="A0A5J5ILL8"/>
<comment type="caution">
    <text evidence="1">The sequence shown here is derived from an EMBL/GenBank/DDBJ whole genome shotgun (WGS) entry which is preliminary data.</text>
</comment>
<gene>
    <name evidence="1" type="ORF">FW778_01610</name>
</gene>
<accession>A0A5J5ILL8</accession>
<name>A0A5J5ILL8_9BACT</name>
<sequence>MNASPEIITKNDLLQLQLPTTIDEVINQLEKIITYCEINNNCAGYFAVLYHKVTCKVKDCITNKDFEDGIRMERLDVTFANRYLAAFYAWIAGKPTTQSWKIAFDSVAQNKPLVLQHLLLGMNAHINLDLGIATALVMDGFSIDDIHKDFDTINSILASMIDNIEACLTKINPLMLLLNLNIYKYDEMLVQFSINTARDGAWMFAKELSLKKANDYENCISTRDESIQQLGSSIANPHGFLLKFIVKLIRLFEKKNIAAVIKLLGN</sequence>
<reference evidence="1 2" key="1">
    <citation type="submission" date="2019-09" db="EMBL/GenBank/DDBJ databases">
        <title>Draft genome sequence of Ginsengibacter sp. BR5-29.</title>
        <authorList>
            <person name="Im W.-T."/>
        </authorList>
    </citation>
    <scope>NUCLEOTIDE SEQUENCE [LARGE SCALE GENOMIC DNA]</scope>
    <source>
        <strain evidence="1 2">BR5-29</strain>
    </source>
</reference>
<proteinExistence type="predicted"/>
<dbReference type="RefSeq" id="WP_150412823.1">
    <property type="nucleotide sequence ID" value="NZ_VYQF01000001.1"/>
</dbReference>
<organism evidence="1 2">
    <name type="scientific">Ginsengibacter hankyongi</name>
    <dbReference type="NCBI Taxonomy" id="2607284"/>
    <lineage>
        <taxon>Bacteria</taxon>
        <taxon>Pseudomonadati</taxon>
        <taxon>Bacteroidota</taxon>
        <taxon>Chitinophagia</taxon>
        <taxon>Chitinophagales</taxon>
        <taxon>Chitinophagaceae</taxon>
        <taxon>Ginsengibacter</taxon>
    </lineage>
</organism>
<dbReference type="InterPro" id="IPR046037">
    <property type="entry name" value="DUF5995"/>
</dbReference>
<keyword evidence="2" id="KW-1185">Reference proteome</keyword>
<dbReference type="Proteomes" id="UP000326903">
    <property type="component" value="Unassembled WGS sequence"/>
</dbReference>